<keyword evidence="3" id="KW-0949">S-adenosyl-L-methionine</keyword>
<protein>
    <recommendedName>
        <fullName evidence="4">Methyltransferase small domain-containing protein</fullName>
    </recommendedName>
</protein>
<evidence type="ECO:0000256" key="3">
    <source>
        <dbReference type="ARBA" id="ARBA00022691"/>
    </source>
</evidence>
<dbReference type="GO" id="GO:0032259">
    <property type="term" value="P:methylation"/>
    <property type="evidence" value="ECO:0007669"/>
    <property type="project" value="UniProtKB-KW"/>
</dbReference>
<evidence type="ECO:0000313" key="6">
    <source>
        <dbReference type="Proteomes" id="UP000692954"/>
    </source>
</evidence>
<dbReference type="OrthoDB" id="284199at2759"/>
<dbReference type="GO" id="GO:0008276">
    <property type="term" value="F:protein methyltransferase activity"/>
    <property type="evidence" value="ECO:0007669"/>
    <property type="project" value="TreeGrafter"/>
</dbReference>
<dbReference type="InterPro" id="IPR052190">
    <property type="entry name" value="Euk-Arch_PrmC-MTase"/>
</dbReference>
<dbReference type="PANTHER" id="PTHR45875:SF1">
    <property type="entry name" value="METHYLTRANSFERASE N6AMT1"/>
    <property type="match status" value="1"/>
</dbReference>
<dbReference type="Proteomes" id="UP000692954">
    <property type="component" value="Unassembled WGS sequence"/>
</dbReference>
<keyword evidence="1" id="KW-0489">Methyltransferase</keyword>
<dbReference type="Pfam" id="PF05175">
    <property type="entry name" value="MTS"/>
    <property type="match status" value="1"/>
</dbReference>
<dbReference type="EMBL" id="CAJJDN010000028">
    <property type="protein sequence ID" value="CAD8071739.1"/>
    <property type="molecule type" value="Genomic_DNA"/>
</dbReference>
<evidence type="ECO:0000256" key="2">
    <source>
        <dbReference type="ARBA" id="ARBA00022679"/>
    </source>
</evidence>
<keyword evidence="6" id="KW-1185">Reference proteome</keyword>
<proteinExistence type="predicted"/>
<name>A0A8S1LWZ0_9CILI</name>
<dbReference type="InterPro" id="IPR007848">
    <property type="entry name" value="Small_mtfrase_dom"/>
</dbReference>
<dbReference type="AlphaFoldDB" id="A0A8S1LWZ0"/>
<gene>
    <name evidence="5" type="ORF">PSON_ATCC_30995.1.T0280239</name>
</gene>
<keyword evidence="2" id="KW-0808">Transferase</keyword>
<evidence type="ECO:0000313" key="5">
    <source>
        <dbReference type="EMBL" id="CAD8071739.1"/>
    </source>
</evidence>
<sequence length="245" mass="28151">MKINLTKTEYKNIYVPNDDSYLFLDALKEEIQYFPQNAVVVEMGCGSGILIGNVSKLLQEQNNRALMCIGIDINYDACIASSRITQENQIYFDCINSDGFEGLALDKSGIDIFIFNPPYVPTEDEEVERCKKYFYEKQKLFAQAYANNMRGQELVEEVSKVNLIDCSYSGGKDGMLITWKILEKAIKFMNPNGIIYLFVIQENPINEIVSFFKAKGYEGFILKKQQKYNEIQFILKFVCNSVNKQ</sequence>
<dbReference type="PANTHER" id="PTHR45875">
    <property type="entry name" value="METHYLTRANSFERASE N6AMT1"/>
    <property type="match status" value="1"/>
</dbReference>
<reference evidence="5" key="1">
    <citation type="submission" date="2021-01" db="EMBL/GenBank/DDBJ databases">
        <authorList>
            <consortium name="Genoscope - CEA"/>
            <person name="William W."/>
        </authorList>
    </citation>
    <scope>NUCLEOTIDE SEQUENCE</scope>
</reference>
<organism evidence="5 6">
    <name type="scientific">Paramecium sonneborni</name>
    <dbReference type="NCBI Taxonomy" id="65129"/>
    <lineage>
        <taxon>Eukaryota</taxon>
        <taxon>Sar</taxon>
        <taxon>Alveolata</taxon>
        <taxon>Ciliophora</taxon>
        <taxon>Intramacronucleata</taxon>
        <taxon>Oligohymenophorea</taxon>
        <taxon>Peniculida</taxon>
        <taxon>Parameciidae</taxon>
        <taxon>Paramecium</taxon>
    </lineage>
</organism>
<dbReference type="GO" id="GO:0008757">
    <property type="term" value="F:S-adenosylmethionine-dependent methyltransferase activity"/>
    <property type="evidence" value="ECO:0007669"/>
    <property type="project" value="TreeGrafter"/>
</dbReference>
<comment type="caution">
    <text evidence="5">The sequence shown here is derived from an EMBL/GenBank/DDBJ whole genome shotgun (WGS) entry which is preliminary data.</text>
</comment>
<evidence type="ECO:0000259" key="4">
    <source>
        <dbReference type="Pfam" id="PF05175"/>
    </source>
</evidence>
<accession>A0A8S1LWZ0</accession>
<feature type="domain" description="Methyltransferase small" evidence="4">
    <location>
        <begin position="20"/>
        <end position="128"/>
    </location>
</feature>
<evidence type="ECO:0000256" key="1">
    <source>
        <dbReference type="ARBA" id="ARBA00022603"/>
    </source>
</evidence>
<dbReference type="GO" id="GO:0035657">
    <property type="term" value="C:eRF1 methyltransferase complex"/>
    <property type="evidence" value="ECO:0007669"/>
    <property type="project" value="TreeGrafter"/>
</dbReference>